<accession>A0ABN8ML32</accession>
<sequence length="316" mass="35740">MAFTGRLRLFHASGRATAQRRQTLSTKHRGCKEAGTKYDNYTANKADEEREHRLPTFEQNASGKLNIYGSGTVSTTSSCMFRMDTNGETDHPQHNLFVDIHCSLFVETHCCIGTCGYASDLTRIAFMSEKFPSIRHVILDEHASDCESKYSSYDPFDANSETGAECCSGGDDDPGYLWGFIDRNQINHTFRTGIPGSFQQTRRPTRVIRNSRQIFNYAKQFLNDVNARRQPSIGHDFDGEVLRVVTYQEGQQTNKLIEELKLLFLLFEEGYSKGDIAILFEKDESIPATTKAEIFLQFDVLALDAKFSDSECIVLI</sequence>
<reference evidence="1 2" key="1">
    <citation type="submission" date="2022-05" db="EMBL/GenBank/DDBJ databases">
        <authorList>
            <consortium name="Genoscope - CEA"/>
            <person name="William W."/>
        </authorList>
    </citation>
    <scope>NUCLEOTIDE SEQUENCE [LARGE SCALE GENOMIC DNA]</scope>
</reference>
<keyword evidence="2" id="KW-1185">Reference proteome</keyword>
<evidence type="ECO:0000313" key="2">
    <source>
        <dbReference type="Proteomes" id="UP001159427"/>
    </source>
</evidence>
<dbReference type="Proteomes" id="UP001159427">
    <property type="component" value="Unassembled WGS sequence"/>
</dbReference>
<protein>
    <submittedName>
        <fullName evidence="1">Uncharacterized protein</fullName>
    </submittedName>
</protein>
<dbReference type="EMBL" id="CALNXI010000562">
    <property type="protein sequence ID" value="CAH3029269.1"/>
    <property type="molecule type" value="Genomic_DNA"/>
</dbReference>
<proteinExistence type="predicted"/>
<gene>
    <name evidence="1" type="ORF">PEVE_00035863</name>
</gene>
<name>A0ABN8ML32_9CNID</name>
<organism evidence="1 2">
    <name type="scientific">Porites evermanni</name>
    <dbReference type="NCBI Taxonomy" id="104178"/>
    <lineage>
        <taxon>Eukaryota</taxon>
        <taxon>Metazoa</taxon>
        <taxon>Cnidaria</taxon>
        <taxon>Anthozoa</taxon>
        <taxon>Hexacorallia</taxon>
        <taxon>Scleractinia</taxon>
        <taxon>Fungiina</taxon>
        <taxon>Poritidae</taxon>
        <taxon>Porites</taxon>
    </lineage>
</organism>
<evidence type="ECO:0000313" key="1">
    <source>
        <dbReference type="EMBL" id="CAH3029269.1"/>
    </source>
</evidence>
<comment type="caution">
    <text evidence="1">The sequence shown here is derived from an EMBL/GenBank/DDBJ whole genome shotgun (WGS) entry which is preliminary data.</text>
</comment>